<evidence type="ECO:0000313" key="2">
    <source>
        <dbReference type="Proteomes" id="UP001062846"/>
    </source>
</evidence>
<sequence>MEAASEGEKKPKRQMKTPYQLEILEKTYALETYPSEEIRVDLSERLGLTDRQLQMWFCHRRLKDKKDMEKAKTDNFDSTRDEFIASERGGNHGSRFGSGSGSASGSGSGSSHFEYGDGVPMEGRYYGSPRSVMESRVIACVEAQLGEPLREDGPILGMEFDELPPGAFGAPIVMAKQLEQSFGECDLKPIKAGKMGHREYLLDSIKSDAYEGLMPYNLYDSPVGCPGANASLPLLGNGQLSCGFGVQGRVPSQSLSSQLDRKGHFSSPSGDNNCTQHMEVSINMQMDAPDYMDPVGAPEITEAFDRNTSKSKHGLSVDKKRKSNEGRFGRQGEPPEKRIQKDLDKQDTLRHKRDEQIRREMEKQEREKRKEEERMIREKQRQQERFQREERRENERREKFLLKESLKVHLRNKCCKLFVLVVTFLLQTNSGYENSLSFFLHFLFVKAERRQQKEELRREKEEARLKAASERATTRRLARESMELIEDDRLELMELAASRKGLPSIVSLDHDTMQNLESFRDSMASFPPESVLLKRPFSVPPWTDSEENIGDLLMVWSFCMTFADVLELWPFTLDELVQGFHDYDSRLLGEIHIALLKSIIKDIEDVARTPSTVVGTNQYSSANPEGGHPRIVEGAYLWGFDICHWKNRLNPLTWPEILRQFALSAGFGPRLKKKRIEKPGLPDHVEVEVCTKCKHPASSDNGDISGRMALRLGTRFKGAGVEVEPALYSSSATHGLMLLTVLIVLFIQAKGCEDIVSILRNGSAAENAVAIMQEKGFPLQRRSRHRLTPGTVKFAAYHVLSFEGSKGMNVLDLAKKIQKSGLRDLTSSKTPEASISVALSRDPVLFERVAPSTYCVRLPFRKDPDDSEAILAAAREKIKRYENGFLAGENKDPEDVEREDDSEGEGADEVPEVHDLGSPNANQNSSNSFEFGTCSGNGKESLVDDVALNLQNEPYTAGTLVNQFVDVSGKENGASVPGQGDTEIDESKSGQPWVLGLTEGEYSDLSVEERLKALVALVGIANEGNSIRSVLEDRLDAANALKKQMLAEVHLDKKRIKDESIPKFHSSSFAGNDAEIKQNCAAAESSQSPLTGVDNSIYNPAITTTAKEEPFIGADRILVEPEASMGQIGSSNQQNGYAAERTRLQLKSYIGHRAEEMYVYRSLPLGLDRRRNRYWQFVASASRHDPGSGRIFFESPDGYWRLFDSEEAFDALLASLDTRGIRESHLHTMLEYIEKSFKESLRRHSQSASIVDRKGSIVNEDAEMDCSPAQDSPSSTVSGSNSNTCEPSFSFKIELGKNETEKKAVMERYQEFQRWMWKECFDSSTLCAMRYGEKRCRPLMGICDFCLDSFMVENELCPSCYRPFGTSDNKTTLSEQFEDKRKISPRNYNLSKASHPLRIRLLRALLTFVEVSVPSEGLQSSWMEQCRKAWGIKLHASLSAEDLLQILTEFEVVIKRGFLSTNFETTDELLASSAVSGRGANPGSVPQLPWIPQTTAAVALRLLELDGSISYNLDQKVEILENKEGESFTTSGYSVMKNIEDFEQPEADQDGHMREKNSTGLTSVYGSNKYGQGIRGRFRGRSQKRVSGSGRRNLRIPLTHVLRQHGERAHGQRLGRGRRTVRRRREEKMVIDEMLPSRLGNEADFQNSGWESPRNSGREEEVGEDIQPMQNEGAEKSNSLEPVESSSDDDNNRVVEYEYAKWGTGNLMVMSDEDLDGSEEDNDLEEMGGGNFERVVDMNEDSDGNANEDSDGNANEEGSTESADSEEYSD</sequence>
<reference evidence="1" key="1">
    <citation type="submission" date="2022-02" db="EMBL/GenBank/DDBJ databases">
        <title>Plant Genome Project.</title>
        <authorList>
            <person name="Zhang R.-G."/>
        </authorList>
    </citation>
    <scope>NUCLEOTIDE SEQUENCE</scope>
    <source>
        <strain evidence="1">AT1</strain>
    </source>
</reference>
<dbReference type="Proteomes" id="UP001062846">
    <property type="component" value="Chromosome 2"/>
</dbReference>
<keyword evidence="2" id="KW-1185">Reference proteome</keyword>
<dbReference type="EMBL" id="CM046389">
    <property type="protein sequence ID" value="KAI8567771.1"/>
    <property type="molecule type" value="Genomic_DNA"/>
</dbReference>
<proteinExistence type="predicted"/>
<comment type="caution">
    <text evidence="1">The sequence shown here is derived from an EMBL/GenBank/DDBJ whole genome shotgun (WGS) entry which is preliminary data.</text>
</comment>
<accession>A0ACC0PRK4</accession>
<organism evidence="1 2">
    <name type="scientific">Rhododendron molle</name>
    <name type="common">Chinese azalea</name>
    <name type="synonym">Azalea mollis</name>
    <dbReference type="NCBI Taxonomy" id="49168"/>
    <lineage>
        <taxon>Eukaryota</taxon>
        <taxon>Viridiplantae</taxon>
        <taxon>Streptophyta</taxon>
        <taxon>Embryophyta</taxon>
        <taxon>Tracheophyta</taxon>
        <taxon>Spermatophyta</taxon>
        <taxon>Magnoliopsida</taxon>
        <taxon>eudicotyledons</taxon>
        <taxon>Gunneridae</taxon>
        <taxon>Pentapetalae</taxon>
        <taxon>asterids</taxon>
        <taxon>Ericales</taxon>
        <taxon>Ericaceae</taxon>
        <taxon>Ericoideae</taxon>
        <taxon>Rhodoreae</taxon>
        <taxon>Rhododendron</taxon>
    </lineage>
</organism>
<name>A0ACC0PRK4_RHOML</name>
<gene>
    <name evidence="1" type="ORF">RHMOL_Rhmol02G0147500</name>
</gene>
<evidence type="ECO:0000313" key="1">
    <source>
        <dbReference type="EMBL" id="KAI8567771.1"/>
    </source>
</evidence>
<protein>
    <submittedName>
        <fullName evidence="1">Uncharacterized protein</fullName>
    </submittedName>
</protein>